<evidence type="ECO:0000313" key="3">
    <source>
        <dbReference type="Proteomes" id="UP000703269"/>
    </source>
</evidence>
<dbReference type="AlphaFoldDB" id="A0A9P3LI98"/>
<keyword evidence="3" id="KW-1185">Reference proteome</keyword>
<evidence type="ECO:0000256" key="1">
    <source>
        <dbReference type="SAM" id="MobiDB-lite"/>
    </source>
</evidence>
<gene>
    <name evidence="2" type="ORF">PsYK624_123380</name>
</gene>
<evidence type="ECO:0000313" key="2">
    <source>
        <dbReference type="EMBL" id="GJE96145.1"/>
    </source>
</evidence>
<dbReference type="EMBL" id="BPQB01000056">
    <property type="protein sequence ID" value="GJE96145.1"/>
    <property type="molecule type" value="Genomic_DNA"/>
</dbReference>
<dbReference type="OrthoDB" id="10524066at2759"/>
<feature type="region of interest" description="Disordered" evidence="1">
    <location>
        <begin position="381"/>
        <end position="410"/>
    </location>
</feature>
<comment type="caution">
    <text evidence="2">The sequence shown here is derived from an EMBL/GenBank/DDBJ whole genome shotgun (WGS) entry which is preliminary data.</text>
</comment>
<accession>A0A9P3LI98</accession>
<name>A0A9P3LI98_9APHY</name>
<reference evidence="2 3" key="1">
    <citation type="submission" date="2021-08" db="EMBL/GenBank/DDBJ databases">
        <title>Draft Genome Sequence of Phanerochaete sordida strain YK-624.</title>
        <authorList>
            <person name="Mori T."/>
            <person name="Dohra H."/>
            <person name="Suzuki T."/>
            <person name="Kawagishi H."/>
            <person name="Hirai H."/>
        </authorList>
    </citation>
    <scope>NUCLEOTIDE SEQUENCE [LARGE SCALE GENOMIC DNA]</scope>
    <source>
        <strain evidence="2 3">YK-624</strain>
    </source>
</reference>
<organism evidence="2 3">
    <name type="scientific">Phanerochaete sordida</name>
    <dbReference type="NCBI Taxonomy" id="48140"/>
    <lineage>
        <taxon>Eukaryota</taxon>
        <taxon>Fungi</taxon>
        <taxon>Dikarya</taxon>
        <taxon>Basidiomycota</taxon>
        <taxon>Agaricomycotina</taxon>
        <taxon>Agaricomycetes</taxon>
        <taxon>Polyporales</taxon>
        <taxon>Phanerochaetaceae</taxon>
        <taxon>Phanerochaete</taxon>
    </lineage>
</organism>
<dbReference type="Proteomes" id="UP000703269">
    <property type="component" value="Unassembled WGS sequence"/>
</dbReference>
<sequence>MGLFDKPDHLLPNIRDCVGHLDFVEANIPSQIPWSHHVVRLHRQRPQLTFSVDISWALEPETSLEPGRTTLLPFAALPKTLPGSTLRIGRLSVSSLRLASVKVLLGCVAQLGTMELSVEGVTFVDGAVPAVVRRRTRGHSRLQIVHVTRCFEDGNMASQYALASGLFASQGRMHLHEDMLELVEKSLVVMSPAQPPLSVDVRLSTFDSTEKFHSYIYSIRADDLPIAQLRVLLPARTPTRQNIEYLELLFEPHLASPSQLSTQWDALASAIIVLHPLAPTPLRLTCQRRAQATSLLTSLLASPALARLCAASKLAMHVRDDQRPLWLDVPGSAILSAPQSLTLNGVGVPLSAAQRAEWLMHATDDEKEAYARTLLPAERQAACPPGGEKLVGTGKGAGKGKGRTIALPRE</sequence>
<proteinExistence type="predicted"/>
<protein>
    <submittedName>
        <fullName evidence="2">Uncharacterized protein</fullName>
    </submittedName>
</protein>